<dbReference type="AlphaFoldDB" id="A0A6M1QNJ8"/>
<dbReference type="Pfam" id="PF00728">
    <property type="entry name" value="Glyco_hydro_20"/>
    <property type="match status" value="1"/>
</dbReference>
<keyword evidence="5" id="KW-1185">Reference proteome</keyword>
<reference evidence="4 5" key="1">
    <citation type="submission" date="2020-02" db="EMBL/GenBank/DDBJ databases">
        <title>Whole-genome analyses of novel actinobacteria.</title>
        <authorList>
            <person name="Sahin N."/>
        </authorList>
    </citation>
    <scope>NUCLEOTIDE SEQUENCE [LARGE SCALE GENOMIC DNA]</scope>
    <source>
        <strain evidence="4 5">KC13</strain>
    </source>
</reference>
<dbReference type="SUPFAM" id="SSF49299">
    <property type="entry name" value="PKD domain"/>
    <property type="match status" value="1"/>
</dbReference>
<dbReference type="Gene3D" id="2.60.40.10">
    <property type="entry name" value="Immunoglobulins"/>
    <property type="match status" value="1"/>
</dbReference>
<proteinExistence type="inferred from homology"/>
<comment type="caution">
    <text evidence="4">The sequence shown here is derived from an EMBL/GenBank/DDBJ whole genome shotgun (WGS) entry which is preliminary data.</text>
</comment>
<dbReference type="Gene3D" id="3.20.20.80">
    <property type="entry name" value="Glycosidases"/>
    <property type="match status" value="1"/>
</dbReference>
<feature type="domain" description="PKD" evidence="3">
    <location>
        <begin position="135"/>
        <end position="201"/>
    </location>
</feature>
<dbReference type="SUPFAM" id="SSF51445">
    <property type="entry name" value="(Trans)glycosidases"/>
    <property type="match status" value="1"/>
</dbReference>
<organism evidence="4 5">
    <name type="scientific">Nocardioides turkmenicus</name>
    <dbReference type="NCBI Taxonomy" id="2711220"/>
    <lineage>
        <taxon>Bacteria</taxon>
        <taxon>Bacillati</taxon>
        <taxon>Actinomycetota</taxon>
        <taxon>Actinomycetes</taxon>
        <taxon>Propionibacteriales</taxon>
        <taxon>Nocardioidaceae</taxon>
        <taxon>Nocardioides</taxon>
    </lineage>
</organism>
<keyword evidence="2 4" id="KW-0378">Hydrolase</keyword>
<dbReference type="GO" id="GO:0005975">
    <property type="term" value="P:carbohydrate metabolic process"/>
    <property type="evidence" value="ECO:0007669"/>
    <property type="project" value="InterPro"/>
</dbReference>
<evidence type="ECO:0000256" key="1">
    <source>
        <dbReference type="ARBA" id="ARBA00006285"/>
    </source>
</evidence>
<dbReference type="InterPro" id="IPR000601">
    <property type="entry name" value="PKD_dom"/>
</dbReference>
<comment type="similarity">
    <text evidence="1">Belongs to the glycosyl hydrolase 20 family.</text>
</comment>
<evidence type="ECO:0000259" key="3">
    <source>
        <dbReference type="PROSITE" id="PS50093"/>
    </source>
</evidence>
<dbReference type="EMBL" id="JAALAA010000001">
    <property type="protein sequence ID" value="NGN91203.1"/>
    <property type="molecule type" value="Genomic_DNA"/>
</dbReference>
<sequence>MAGVGDEHILGTEAPLWSETIRGVDQAEFMIFPRILAHGETGWTAESLRSPSDFAARLASVGPRLAAAGTNFYDGPQIAWSTELAGTDAAASAGSVEPVSVGLLAAPGTKTDGTTVAVDKVDDADSTGGSSLTAPLTATVDFGDGSAPVPARFTTSEPRDSLHAAGVYAVTAAHAYESPGTYRGTITASDGSKARFTVTVS</sequence>
<name>A0A6M1QNJ8_9ACTN</name>
<dbReference type="InterPro" id="IPR017853">
    <property type="entry name" value="GH"/>
</dbReference>
<evidence type="ECO:0000313" key="4">
    <source>
        <dbReference type="EMBL" id="NGN91203.1"/>
    </source>
</evidence>
<accession>A0A6M1QNJ8</accession>
<protein>
    <submittedName>
        <fullName evidence="4">Family 20 glycosylhydrolase</fullName>
    </submittedName>
</protein>
<evidence type="ECO:0000313" key="5">
    <source>
        <dbReference type="Proteomes" id="UP000483261"/>
    </source>
</evidence>
<dbReference type="InterPro" id="IPR013783">
    <property type="entry name" value="Ig-like_fold"/>
</dbReference>
<dbReference type="GO" id="GO:0004563">
    <property type="term" value="F:beta-N-acetylhexosaminidase activity"/>
    <property type="evidence" value="ECO:0007669"/>
    <property type="project" value="UniProtKB-ARBA"/>
</dbReference>
<gene>
    <name evidence="4" type="ORF">G5C66_00415</name>
</gene>
<dbReference type="InterPro" id="IPR035986">
    <property type="entry name" value="PKD_dom_sf"/>
</dbReference>
<dbReference type="Proteomes" id="UP000483261">
    <property type="component" value="Unassembled WGS sequence"/>
</dbReference>
<evidence type="ECO:0000256" key="2">
    <source>
        <dbReference type="ARBA" id="ARBA00022801"/>
    </source>
</evidence>
<dbReference type="PROSITE" id="PS50093">
    <property type="entry name" value="PKD"/>
    <property type="match status" value="1"/>
</dbReference>
<dbReference type="InterPro" id="IPR015883">
    <property type="entry name" value="Glyco_hydro_20_cat"/>
</dbReference>